<accession>A0ACC4APB7</accession>
<reference evidence="1 2" key="1">
    <citation type="journal article" date="2024" name="Plant Biotechnol. J.">
        <title>Genome and CRISPR/Cas9 system of a widespread forest tree (Populus alba) in the world.</title>
        <authorList>
            <person name="Liu Y.J."/>
            <person name="Jiang P.F."/>
            <person name="Han X.M."/>
            <person name="Li X.Y."/>
            <person name="Wang H.M."/>
            <person name="Wang Y.J."/>
            <person name="Wang X.X."/>
            <person name="Zeng Q.Y."/>
        </authorList>
    </citation>
    <scope>NUCLEOTIDE SEQUENCE [LARGE SCALE GENOMIC DNA]</scope>
    <source>
        <strain evidence="2">cv. PAL-ZL1</strain>
    </source>
</reference>
<dbReference type="Proteomes" id="UP000309997">
    <property type="component" value="Unassembled WGS sequence"/>
</dbReference>
<organism evidence="1 2">
    <name type="scientific">Populus alba</name>
    <name type="common">White poplar</name>
    <dbReference type="NCBI Taxonomy" id="43335"/>
    <lineage>
        <taxon>Eukaryota</taxon>
        <taxon>Viridiplantae</taxon>
        <taxon>Streptophyta</taxon>
        <taxon>Embryophyta</taxon>
        <taxon>Tracheophyta</taxon>
        <taxon>Spermatophyta</taxon>
        <taxon>Magnoliopsida</taxon>
        <taxon>eudicotyledons</taxon>
        <taxon>Gunneridae</taxon>
        <taxon>Pentapetalae</taxon>
        <taxon>rosids</taxon>
        <taxon>fabids</taxon>
        <taxon>Malpighiales</taxon>
        <taxon>Salicaceae</taxon>
        <taxon>Saliceae</taxon>
        <taxon>Populus</taxon>
    </lineage>
</organism>
<sequence length="75" mass="9227">MDPWKEKRLPQSMDSLRNLKQLELFFIKASVEEDLLWVLTYLNACPLMEKLDFMLSNEEFHKNQRQMRDILWMHI</sequence>
<keyword evidence="2" id="KW-1185">Reference proteome</keyword>
<comment type="caution">
    <text evidence="1">The sequence shown here is derived from an EMBL/GenBank/DDBJ whole genome shotgun (WGS) entry which is preliminary data.</text>
</comment>
<protein>
    <submittedName>
        <fullName evidence="1">Uncharacterized protein</fullName>
    </submittedName>
</protein>
<proteinExistence type="predicted"/>
<name>A0ACC4APB7_POPAL</name>
<gene>
    <name evidence="1" type="ORF">D5086_030709</name>
</gene>
<dbReference type="EMBL" id="RCHU02000017">
    <property type="protein sequence ID" value="KAL3568058.1"/>
    <property type="molecule type" value="Genomic_DNA"/>
</dbReference>
<evidence type="ECO:0000313" key="1">
    <source>
        <dbReference type="EMBL" id="KAL3568058.1"/>
    </source>
</evidence>
<evidence type="ECO:0000313" key="2">
    <source>
        <dbReference type="Proteomes" id="UP000309997"/>
    </source>
</evidence>